<dbReference type="InterPro" id="IPR001509">
    <property type="entry name" value="Epimerase_deHydtase"/>
</dbReference>
<evidence type="ECO:0000259" key="1">
    <source>
        <dbReference type="Pfam" id="PF01370"/>
    </source>
</evidence>
<organism evidence="2 3">
    <name type="scientific">Halorubrum lacusprofundi (strain ATCC 49239 / DSM 5036 / JCM 8891 / ACAM 34)</name>
    <dbReference type="NCBI Taxonomy" id="416348"/>
    <lineage>
        <taxon>Archaea</taxon>
        <taxon>Methanobacteriati</taxon>
        <taxon>Methanobacteriota</taxon>
        <taxon>Stenosarchaea group</taxon>
        <taxon>Halobacteria</taxon>
        <taxon>Halobacteriales</taxon>
        <taxon>Haloferacaceae</taxon>
        <taxon>Halorubrum</taxon>
    </lineage>
</organism>
<dbReference type="SUPFAM" id="SSF51735">
    <property type="entry name" value="NAD(P)-binding Rossmann-fold domains"/>
    <property type="match status" value="1"/>
</dbReference>
<geneLocation type="plasmid" evidence="2 3">
    <name>pHLAC01</name>
</geneLocation>
<dbReference type="eggNOG" id="arCOG01369">
    <property type="taxonomic scope" value="Archaea"/>
</dbReference>
<keyword evidence="3" id="KW-1185">Reference proteome</keyword>
<reference evidence="2 3" key="1">
    <citation type="journal article" date="2016" name="Stand. Genomic Sci.">
        <title>Complete genome sequence of the Antarctic Halorubrum lacusprofundi type strain ACAM 34.</title>
        <authorList>
            <person name="Anderson I.J."/>
            <person name="DasSarma P."/>
            <person name="Lucas S."/>
            <person name="Copeland A."/>
            <person name="Lapidus A."/>
            <person name="Del Rio T.G."/>
            <person name="Tice H."/>
            <person name="Dalin E."/>
            <person name="Bruce D.C."/>
            <person name="Goodwin L."/>
            <person name="Pitluck S."/>
            <person name="Sims D."/>
            <person name="Brettin T.S."/>
            <person name="Detter J.C."/>
            <person name="Han C.S."/>
            <person name="Larimer F."/>
            <person name="Hauser L."/>
            <person name="Land M."/>
            <person name="Ivanova N."/>
            <person name="Richardson P."/>
            <person name="Cavicchioli R."/>
            <person name="DasSarma S."/>
            <person name="Woese C.R."/>
            <person name="Kyrpides N.C."/>
        </authorList>
    </citation>
    <scope>NUCLEOTIDE SEQUENCE [LARGE SCALE GENOMIC DNA]</scope>
    <source>
        <strain evidence="3">ATCC 49239 / DSM 5036 / JCM 8891 / ACAM 34</strain>
    </source>
</reference>
<dbReference type="AlphaFoldDB" id="B9LX10"/>
<dbReference type="PANTHER" id="PTHR43245:SF13">
    <property type="entry name" value="UDP-D-APIOSE_UDP-D-XYLOSE SYNTHASE 2"/>
    <property type="match status" value="1"/>
</dbReference>
<dbReference type="Gene3D" id="3.40.50.720">
    <property type="entry name" value="NAD(P)-binding Rossmann-like Domain"/>
    <property type="match status" value="1"/>
</dbReference>
<proteinExistence type="predicted"/>
<evidence type="ECO:0000313" key="2">
    <source>
        <dbReference type="EMBL" id="ACM59001.1"/>
    </source>
</evidence>
<feature type="domain" description="NAD-dependent epimerase/dehydratase" evidence="1">
    <location>
        <begin position="19"/>
        <end position="244"/>
    </location>
</feature>
<dbReference type="Proteomes" id="UP000000740">
    <property type="component" value="Plasmid pHLAC01"/>
</dbReference>
<dbReference type="KEGG" id="hla:Hlac_3491"/>
<dbReference type="RefSeq" id="WP_012660204.1">
    <property type="nucleotide sequence ID" value="NC_012030.1"/>
</dbReference>
<dbReference type="Pfam" id="PF01370">
    <property type="entry name" value="Epimerase"/>
    <property type="match status" value="1"/>
</dbReference>
<dbReference type="HOGENOM" id="CLU_007383_1_7_2"/>
<dbReference type="InterPro" id="IPR036291">
    <property type="entry name" value="NAD(P)-bd_dom_sf"/>
</dbReference>
<accession>B9LX10</accession>
<protein>
    <submittedName>
        <fullName evidence="2">NAD-dependent epimerase/dehydratase</fullName>
    </submittedName>
</protein>
<keyword evidence="2" id="KW-0614">Plasmid</keyword>
<dbReference type="InterPro" id="IPR020904">
    <property type="entry name" value="Sc_DH/Rdtase_CS"/>
</dbReference>
<dbReference type="EMBL" id="CP001367">
    <property type="protein sequence ID" value="ACM59001.1"/>
    <property type="molecule type" value="Genomic_DNA"/>
</dbReference>
<dbReference type="PRINTS" id="PR01713">
    <property type="entry name" value="NUCEPIMERASE"/>
</dbReference>
<gene>
    <name evidence="2" type="ordered locus">Hlac_3491</name>
</gene>
<sequence length="315" mass="32681">MDPTLARGADPGPLLDSQVLVTGGAGFIGSHLVDALAPVADVHVLDDCSTGRQTAVHGDATLTVGDITDHETLADAVAGTDYVFHLAAISSVPGAMADPPRALDVNVSATADLLDLATDAGARVVFASSAAVYGDPSSVPIGETDAKDPREPYGVSKLAGDHLVRGYADWKDLDTVALRLFNVYGPGQTGGVVPSFLEQVQRGEPLVVHGDGTQTRDFVHVDDVVRAMVAAARTDATGESFNVGTGDVTSIHELATVVRDAAPVTVDVVHDDPRPADVPESQADTTKARRDLEFEARTTVEDGVHALVERAIGPA</sequence>
<evidence type="ECO:0000313" key="3">
    <source>
        <dbReference type="Proteomes" id="UP000000740"/>
    </source>
</evidence>
<dbReference type="InterPro" id="IPR050177">
    <property type="entry name" value="Lipid_A_modif_metabolic_enz"/>
</dbReference>
<dbReference type="PROSITE" id="PS00061">
    <property type="entry name" value="ADH_SHORT"/>
    <property type="match status" value="1"/>
</dbReference>
<dbReference type="PANTHER" id="PTHR43245">
    <property type="entry name" value="BIFUNCTIONAL POLYMYXIN RESISTANCE PROTEIN ARNA"/>
    <property type="match status" value="1"/>
</dbReference>
<name>B9LX10_HALLT</name>
<dbReference type="GeneID" id="7402337"/>